<comment type="caution">
    <text evidence="4">The sequence shown here is derived from an EMBL/GenBank/DDBJ whole genome shotgun (WGS) entry which is preliminary data.</text>
</comment>
<dbReference type="RefSeq" id="WP_349230846.1">
    <property type="nucleotide sequence ID" value="NZ_JBBMFK010000002.1"/>
</dbReference>
<keyword evidence="2" id="KW-0472">Membrane</keyword>
<keyword evidence="5" id="KW-1185">Reference proteome</keyword>
<name>A0ABV1E4N4_9FIRM</name>
<accession>A0ABV1E4N4</accession>
<evidence type="ECO:0000256" key="3">
    <source>
        <dbReference type="SAM" id="SignalP"/>
    </source>
</evidence>
<feature type="coiled-coil region" evidence="1">
    <location>
        <begin position="427"/>
        <end position="464"/>
    </location>
</feature>
<reference evidence="4 5" key="1">
    <citation type="submission" date="2024-03" db="EMBL/GenBank/DDBJ databases">
        <title>Human intestinal bacterial collection.</title>
        <authorList>
            <person name="Pauvert C."/>
            <person name="Hitch T.C.A."/>
            <person name="Clavel T."/>
        </authorList>
    </citation>
    <scope>NUCLEOTIDE SEQUENCE [LARGE SCALE GENOMIC DNA]</scope>
    <source>
        <strain evidence="4 5">CLA-AP-H29</strain>
    </source>
</reference>
<keyword evidence="2" id="KW-1133">Transmembrane helix</keyword>
<gene>
    <name evidence="4" type="ORF">WMO64_02150</name>
</gene>
<protein>
    <submittedName>
        <fullName evidence="4">Peptidase</fullName>
    </submittedName>
</protein>
<keyword evidence="2" id="KW-0812">Transmembrane</keyword>
<evidence type="ECO:0000256" key="2">
    <source>
        <dbReference type="SAM" id="Phobius"/>
    </source>
</evidence>
<evidence type="ECO:0000313" key="5">
    <source>
        <dbReference type="Proteomes" id="UP001464378"/>
    </source>
</evidence>
<feature type="signal peptide" evidence="3">
    <location>
        <begin position="1"/>
        <end position="32"/>
    </location>
</feature>
<sequence>MRRNTSKRIGALAAALALCLGLLSPAVPTARAAENSPKTLYISTAAELALLSRDCTLDAYSRNLTVVLTADIDLSGVDFAPIPVFCGDFNGAGHTVSGFSFTAKGSDQGFIRYLQAGAVVRDLTVEGTLTPGGSKSGLGLIAGENSGTISGCTVSGTVTGDEDVGGIAGRNTVTGLISGCVSQAAVTGELHTGGIAGSNQGVIDACIGQGQVNTAANENAMDTGGIAGYSSGTITGCTNHADVGYQHTGYNTGGIAGRQKGVIENCRNHGVIQGRKDIGGIVGQFEPDTNLIYGEDPTQALSDALGGLTPLLSQLTAQVSGAGSSITEEVSAINTALGSITDTAHTSGTQGADHAKAALDTIYREAQNINSALGNLIGEADSFRADAHNALTGMDTALSDLRKAVNSGITSGDDQLDTTQSLLSFYLDAIERDLSTLRKELDSLSASLEKLRQFQQRLNEISADSAMGPIEKLAAIHDAVALLNGFDLASPISGISGALEDLFIQAGFIRDRLEQTEGSLSDLGDQVYKQVNKALDDLKTASTTLENRFNDFSAGAADRLSAVNSAVNVIEDTLSVWYDQTDTGGRAAFDSIDAQLDTINTHVSALNDQFSASNASITATTNAIIAQLDAVRLAASGLKETPTKTVDDVSDSEEDVSGSGRVVSCGNDAAVSGDANVGGIAGIMALELDPDPEEDLDLDAGKLLVDTTAVIRATVLDCRNDGAVTAKNDCAGGITGRGDLGAVLDCQSYGAVETTGGNLCGGIAGQARIPVRRCYALCDLTGHDDMGGIVGAGRDVEECRAMVRIDSDGERTGAIAGGIDGTARDNFFVRESLGGIDGVDYEGEAVSLPYEEFIALEGMPEEFHTLQVTFEADGQVLKTITVEYGGSVSTGQFPALPEREGCSAAWEDADTENILRSTVIHAVYTPLVSTISTGEAQPVLLAEGSFAPDASITTQDWTPNTAVPQGYQVSAGYDYQIQGIAGDSGSLTLRLRCGEKDRVALLQDGRLVQVDGRRDGSYLVFSAPASGQVAVLSPTTPVSLIVSCAAGGAAVLLVLLLLLLRRRGCKKAAAQSENAT</sequence>
<dbReference type="EMBL" id="JBBMFK010000002">
    <property type="protein sequence ID" value="MEQ2442266.1"/>
    <property type="molecule type" value="Genomic_DNA"/>
</dbReference>
<evidence type="ECO:0000313" key="4">
    <source>
        <dbReference type="EMBL" id="MEQ2442266.1"/>
    </source>
</evidence>
<proteinExistence type="predicted"/>
<feature type="chain" id="PRO_5046946844" evidence="3">
    <location>
        <begin position="33"/>
        <end position="1076"/>
    </location>
</feature>
<feature type="transmembrane region" description="Helical" evidence="2">
    <location>
        <begin position="1038"/>
        <end position="1060"/>
    </location>
</feature>
<organism evidence="4 5">
    <name type="scientific">Pseudoflavonifractor intestinihominis</name>
    <dbReference type="NCBI Taxonomy" id="3133171"/>
    <lineage>
        <taxon>Bacteria</taxon>
        <taxon>Bacillati</taxon>
        <taxon>Bacillota</taxon>
        <taxon>Clostridia</taxon>
        <taxon>Eubacteriales</taxon>
        <taxon>Oscillospiraceae</taxon>
        <taxon>Pseudoflavonifractor</taxon>
    </lineage>
</organism>
<keyword evidence="3" id="KW-0732">Signal</keyword>
<dbReference type="Gene3D" id="2.160.20.110">
    <property type="match status" value="2"/>
</dbReference>
<dbReference type="Proteomes" id="UP001464378">
    <property type="component" value="Unassembled WGS sequence"/>
</dbReference>
<evidence type="ECO:0000256" key="1">
    <source>
        <dbReference type="SAM" id="Coils"/>
    </source>
</evidence>
<keyword evidence="1" id="KW-0175">Coiled coil</keyword>